<dbReference type="EC" id="2.2.1.6" evidence="2"/>
<sequence>MKTKQYNFMIKAYYRLGVLERMLRVIRHRGGYIHQMQMAESGAETLELSLTLSTERPPELLQAQLNKLVDVITTEIAPK</sequence>
<proteinExistence type="predicted"/>
<dbReference type="InParanoid" id="A0A6G9ICF3"/>
<dbReference type="PROSITE" id="PS51671">
    <property type="entry name" value="ACT"/>
    <property type="match status" value="1"/>
</dbReference>
<dbReference type="KEGG" id="orb:IPMB12_09615"/>
<name>A0A6G9ICF3_9GAMM</name>
<protein>
    <submittedName>
        <fullName evidence="2">Acetolactate synthase 2 small subunit</fullName>
        <ecNumber evidence="2">2.2.1.6</ecNumber>
    </submittedName>
</protein>
<evidence type="ECO:0000259" key="1">
    <source>
        <dbReference type="PROSITE" id="PS51671"/>
    </source>
</evidence>
<feature type="domain" description="ACT" evidence="1">
    <location>
        <begin position="7"/>
        <end position="79"/>
    </location>
</feature>
<dbReference type="InterPro" id="IPR002912">
    <property type="entry name" value="ACT_dom"/>
</dbReference>
<keyword evidence="2" id="KW-0808">Transferase</keyword>
<dbReference type="GO" id="GO:0003984">
    <property type="term" value="F:acetolactate synthase activity"/>
    <property type="evidence" value="ECO:0007669"/>
    <property type="project" value="UniProtKB-EC"/>
</dbReference>
<keyword evidence="3" id="KW-1185">Reference proteome</keyword>
<accession>A0A6G9ICF3</accession>
<evidence type="ECO:0000313" key="3">
    <source>
        <dbReference type="Proteomes" id="UP000501168"/>
    </source>
</evidence>
<evidence type="ECO:0000313" key="2">
    <source>
        <dbReference type="EMBL" id="QIQ21911.1"/>
    </source>
</evidence>
<dbReference type="InterPro" id="IPR045865">
    <property type="entry name" value="ACT-like_dom_sf"/>
</dbReference>
<organism evidence="2 3">
    <name type="scientific">Zophobihabitans entericus</name>
    <dbReference type="NCBI Taxonomy" id="1635327"/>
    <lineage>
        <taxon>Bacteria</taxon>
        <taxon>Pseudomonadati</taxon>
        <taxon>Pseudomonadota</taxon>
        <taxon>Gammaproteobacteria</taxon>
        <taxon>Orbales</taxon>
        <taxon>Orbaceae</taxon>
        <taxon>Zophobihabitans</taxon>
    </lineage>
</organism>
<dbReference type="Pfam" id="PF13710">
    <property type="entry name" value="ACT_5"/>
    <property type="match status" value="1"/>
</dbReference>
<dbReference type="Proteomes" id="UP000501168">
    <property type="component" value="Chromosome"/>
</dbReference>
<dbReference type="SUPFAM" id="SSF55021">
    <property type="entry name" value="ACT-like"/>
    <property type="match status" value="1"/>
</dbReference>
<dbReference type="EMBL" id="CP050253">
    <property type="protein sequence ID" value="QIQ21911.1"/>
    <property type="molecule type" value="Genomic_DNA"/>
</dbReference>
<dbReference type="FunCoup" id="A0A6G9ICF3">
    <property type="interactions" value="162"/>
</dbReference>
<dbReference type="RefSeq" id="WP_166917163.1">
    <property type="nucleotide sequence ID" value="NZ_CP050253.1"/>
</dbReference>
<dbReference type="AlphaFoldDB" id="A0A6G9ICF3"/>
<dbReference type="NCBIfam" id="NF008362">
    <property type="entry name" value="PRK11152.1"/>
    <property type="match status" value="1"/>
</dbReference>
<gene>
    <name evidence="2" type="primary">ilvM</name>
    <name evidence="2" type="ORF">IPMB12_09615</name>
</gene>
<reference evidence="2 3" key="1">
    <citation type="submission" date="2020-03" db="EMBL/GenBank/DDBJ databases">
        <title>Complete genome sequence of Orbus sp. IPMB12 (BCRC 80908).</title>
        <authorList>
            <person name="Lo W.-S."/>
            <person name="Chang T.-H."/>
            <person name="Kuo C.-H."/>
        </authorList>
    </citation>
    <scope>NUCLEOTIDE SEQUENCE [LARGE SCALE GENOMIC DNA]</scope>
    <source>
        <strain evidence="2 3">IPMB12</strain>
    </source>
</reference>